<dbReference type="AlphaFoldDB" id="A0A915M4X3"/>
<feature type="region of interest" description="Disordered" evidence="1">
    <location>
        <begin position="256"/>
        <end position="349"/>
    </location>
</feature>
<dbReference type="Proteomes" id="UP000887561">
    <property type="component" value="Unplaced"/>
</dbReference>
<proteinExistence type="predicted"/>
<dbReference type="WBParaSite" id="scaffold25927_cov290.g20442">
    <property type="protein sequence ID" value="scaffold25927_cov290.g20442"/>
    <property type="gene ID" value="scaffold25927_cov290.g20442"/>
</dbReference>
<sequence length="369" mass="42779">MLFNNKYREEYYRDFYTRLLSVSDIKEAVSFFGYTEAFDKFEIRANNLYKNELNLAVYKMLKQTFNVNRDGEFVNYSNVVQALNTVEEELVDGFKADFHFDEKTERHDNFKNYKMIVFKFEKIRGEPTYMKVEPYTVNVYRFFYSEYLITNTDLRDHLQEHVINHQLIEQMKTEKIIYQSNLYKFDNIFYNQNRLARPIPPHRRLIEVNIDARYAGDIGFDAIERDVGESSQPVFESYEEHGSSSDFGHHFEAEVHSEQSGYYGEQDVGESSHYNIEGEGGQGDLLETEDYESDQGSNHDGIKQMGSHHGSGSNVDSHRSHRGSRRDVGSQRSHHASGSSSSRSSQGNGKSGLFSCFGFDCFRGKNGKS</sequence>
<evidence type="ECO:0000313" key="2">
    <source>
        <dbReference type="Proteomes" id="UP000887561"/>
    </source>
</evidence>
<feature type="compositionally biased region" description="Low complexity" evidence="1">
    <location>
        <begin position="336"/>
        <end position="349"/>
    </location>
</feature>
<name>A0A915M4X3_MELJA</name>
<protein>
    <submittedName>
        <fullName evidence="3">Uncharacterized protein</fullName>
    </submittedName>
</protein>
<evidence type="ECO:0000256" key="1">
    <source>
        <dbReference type="SAM" id="MobiDB-lite"/>
    </source>
</evidence>
<organism evidence="2 3">
    <name type="scientific">Meloidogyne javanica</name>
    <name type="common">Root-knot nematode worm</name>
    <dbReference type="NCBI Taxonomy" id="6303"/>
    <lineage>
        <taxon>Eukaryota</taxon>
        <taxon>Metazoa</taxon>
        <taxon>Ecdysozoa</taxon>
        <taxon>Nematoda</taxon>
        <taxon>Chromadorea</taxon>
        <taxon>Rhabditida</taxon>
        <taxon>Tylenchina</taxon>
        <taxon>Tylenchomorpha</taxon>
        <taxon>Tylenchoidea</taxon>
        <taxon>Meloidogynidae</taxon>
        <taxon>Meloidogyninae</taxon>
        <taxon>Meloidogyne</taxon>
        <taxon>Meloidogyne incognita group</taxon>
    </lineage>
</organism>
<reference evidence="3" key="1">
    <citation type="submission" date="2022-11" db="UniProtKB">
        <authorList>
            <consortium name="WormBaseParasite"/>
        </authorList>
    </citation>
    <scope>IDENTIFICATION</scope>
</reference>
<accession>A0A915M4X3</accession>
<keyword evidence="2" id="KW-1185">Reference proteome</keyword>
<evidence type="ECO:0000313" key="3">
    <source>
        <dbReference type="WBParaSite" id="scaffold25927_cov290.g20442"/>
    </source>
</evidence>